<dbReference type="AlphaFoldDB" id="A0A0A0EDE1"/>
<sequence length="320" mass="33156">MKMRDTLIGAMLGCLGLATMAAAQPLALGTTPQGSAAYATAATIAKVVVDNGGPNIQVIPQGGPGITLPMVSGGQFDLSVGASTSLVAANRGLGEFEGRQLDGARLIGSFFNLNVGIFVPADSPIQTLADLKGARMPGKFPQQKNLDAMFTAILATAGLTQDDVTLVPVPNGPRGVDELINGRVDAAVFSVTSGKTLEAANSLGGDGIRWLPLADTDESRAALEDKAPGSRLSVLEPAANFPGITGPTGIYSDPFTLIAGANASEESIYQITRILYENADQLAAESAAMRSFDRSQMAPDLGVAYHDGAVRFYREIGLME</sequence>
<dbReference type="PANTHER" id="PTHR42941:SF1">
    <property type="entry name" value="SLL1037 PROTEIN"/>
    <property type="match status" value="1"/>
</dbReference>
<dbReference type="PANTHER" id="PTHR42941">
    <property type="entry name" value="SLL1037 PROTEIN"/>
    <property type="match status" value="1"/>
</dbReference>
<dbReference type="Proteomes" id="UP000030004">
    <property type="component" value="Unassembled WGS sequence"/>
</dbReference>
<keyword evidence="3" id="KW-1185">Reference proteome</keyword>
<dbReference type="Pfam" id="PF16868">
    <property type="entry name" value="NMT1_3"/>
    <property type="match status" value="1"/>
</dbReference>
<dbReference type="RefSeq" id="WP_043753294.1">
    <property type="nucleotide sequence ID" value="NZ_AQQX01000013.1"/>
</dbReference>
<dbReference type="NCBIfam" id="TIGR02122">
    <property type="entry name" value="TRAP_TAXI"/>
    <property type="match status" value="1"/>
</dbReference>
<evidence type="ECO:0000313" key="2">
    <source>
        <dbReference type="EMBL" id="KGM47232.1"/>
    </source>
</evidence>
<gene>
    <name evidence="2" type="ORF">ATO9_19715</name>
</gene>
<dbReference type="SUPFAM" id="SSF53850">
    <property type="entry name" value="Periplasmic binding protein-like II"/>
    <property type="match status" value="1"/>
</dbReference>
<dbReference type="InterPro" id="IPR011852">
    <property type="entry name" value="TRAP_TAXI"/>
</dbReference>
<feature type="signal peptide" evidence="1">
    <location>
        <begin position="1"/>
        <end position="23"/>
    </location>
</feature>
<dbReference type="OrthoDB" id="9776669at2"/>
<dbReference type="Gene3D" id="3.40.190.10">
    <property type="entry name" value="Periplasmic binding protein-like II"/>
    <property type="match status" value="2"/>
</dbReference>
<comment type="caution">
    <text evidence="2">The sequence shown here is derived from an EMBL/GenBank/DDBJ whole genome shotgun (WGS) entry which is preliminary data.</text>
</comment>
<evidence type="ECO:0008006" key="4">
    <source>
        <dbReference type="Google" id="ProtNLM"/>
    </source>
</evidence>
<evidence type="ECO:0000256" key="1">
    <source>
        <dbReference type="SAM" id="SignalP"/>
    </source>
</evidence>
<organism evidence="2 3">
    <name type="scientific">Pseudooceanicola atlanticus</name>
    <dbReference type="NCBI Taxonomy" id="1461694"/>
    <lineage>
        <taxon>Bacteria</taxon>
        <taxon>Pseudomonadati</taxon>
        <taxon>Pseudomonadota</taxon>
        <taxon>Alphaproteobacteria</taxon>
        <taxon>Rhodobacterales</taxon>
        <taxon>Paracoccaceae</taxon>
        <taxon>Pseudooceanicola</taxon>
    </lineage>
</organism>
<accession>A0A0A0EDE1</accession>
<reference evidence="2 3" key="1">
    <citation type="journal article" date="2015" name="Antonie Van Leeuwenhoek">
        <title>Pseudooceanicola atlanticus gen. nov. sp. nov., isolated from surface seawater of the Atlantic Ocean and reclassification of Oceanicola batsensis, Oceanicola marinus, Oceanicola nitratireducens, Oceanicola nanhaiensis, Oceanicola antarcticus and Oceanicola flagellatus, as Pseudooceanicola batsensis comb. nov., Pseudooceanicola marinus comb. nov., Pseudooceanicola nitratireducens comb. nov., Pseudooceanicola nanhaiensis comb. nov., Pseudooceanicola antarcticus comb. nov., and Pseudooceanicola flagellatus comb. nov.</title>
        <authorList>
            <person name="Lai Q."/>
            <person name="Li G."/>
            <person name="Liu X."/>
            <person name="Du Y."/>
            <person name="Sun F."/>
            <person name="Shao Z."/>
        </authorList>
    </citation>
    <scope>NUCLEOTIDE SEQUENCE [LARGE SCALE GENOMIC DNA]</scope>
    <source>
        <strain evidence="2 3">22II-s11g</strain>
    </source>
</reference>
<proteinExistence type="predicted"/>
<evidence type="ECO:0000313" key="3">
    <source>
        <dbReference type="Proteomes" id="UP000030004"/>
    </source>
</evidence>
<name>A0A0A0EDE1_9RHOB</name>
<keyword evidence="1" id="KW-0732">Signal</keyword>
<dbReference type="STRING" id="1461694.ATO9_19715"/>
<dbReference type="eggNOG" id="COG2358">
    <property type="taxonomic scope" value="Bacteria"/>
</dbReference>
<feature type="chain" id="PRO_5001961943" description="C4-dicarboxylate ABC transporter substrate-binding protein" evidence="1">
    <location>
        <begin position="24"/>
        <end position="320"/>
    </location>
</feature>
<protein>
    <recommendedName>
        <fullName evidence="4">C4-dicarboxylate ABC transporter substrate-binding protein</fullName>
    </recommendedName>
</protein>
<dbReference type="EMBL" id="AQQX01000013">
    <property type="protein sequence ID" value="KGM47232.1"/>
    <property type="molecule type" value="Genomic_DNA"/>
</dbReference>